<protein>
    <submittedName>
        <fullName evidence="2">Alpha/beta fold hydrolase</fullName>
    </submittedName>
</protein>
<dbReference type="PANTHER" id="PTHR46438:SF2">
    <property type="entry name" value="ALPHA_BETA-HYDROLASES SUPERFAMILY PROTEIN"/>
    <property type="match status" value="1"/>
</dbReference>
<accession>A0ABT0C7P3</accession>
<organism evidence="2 3">
    <name type="scientific">Thermostichus vulcanus str. 'Rupite'</name>
    <dbReference type="NCBI Taxonomy" id="2813851"/>
    <lineage>
        <taxon>Bacteria</taxon>
        <taxon>Bacillati</taxon>
        <taxon>Cyanobacteriota</taxon>
        <taxon>Cyanophyceae</taxon>
        <taxon>Thermostichales</taxon>
        <taxon>Thermostichaceae</taxon>
        <taxon>Thermostichus</taxon>
    </lineage>
</organism>
<dbReference type="Gene3D" id="3.40.50.1820">
    <property type="entry name" value="alpha/beta hydrolase"/>
    <property type="match status" value="1"/>
</dbReference>
<evidence type="ECO:0000313" key="3">
    <source>
        <dbReference type="Proteomes" id="UP000830835"/>
    </source>
</evidence>
<feature type="domain" description="AB hydrolase-1" evidence="1">
    <location>
        <begin position="34"/>
        <end position="281"/>
    </location>
</feature>
<dbReference type="Pfam" id="PF12697">
    <property type="entry name" value="Abhydrolase_6"/>
    <property type="match status" value="1"/>
</dbReference>
<dbReference type="PRINTS" id="PR00111">
    <property type="entry name" value="ABHYDROLASE"/>
</dbReference>
<keyword evidence="3" id="KW-1185">Reference proteome</keyword>
<dbReference type="Proteomes" id="UP000830835">
    <property type="component" value="Unassembled WGS sequence"/>
</dbReference>
<dbReference type="GO" id="GO:0016787">
    <property type="term" value="F:hydrolase activity"/>
    <property type="evidence" value="ECO:0007669"/>
    <property type="project" value="UniProtKB-KW"/>
</dbReference>
<reference evidence="2" key="1">
    <citation type="submission" date="2021-02" db="EMBL/GenBank/DDBJ databases">
        <title>The CRISPR/cas machinery reduction and long-range gene transfer in the hot spring cyanobacterium Synechococcus.</title>
        <authorList>
            <person name="Dvorak P."/>
            <person name="Jahodarova E."/>
            <person name="Hasler P."/>
            <person name="Poulickova A."/>
        </authorList>
    </citation>
    <scope>NUCLEOTIDE SEQUENCE</scope>
    <source>
        <strain evidence="2">Rupite</strain>
    </source>
</reference>
<dbReference type="InterPro" id="IPR029058">
    <property type="entry name" value="AB_hydrolase_fold"/>
</dbReference>
<dbReference type="SUPFAM" id="SSF53474">
    <property type="entry name" value="alpha/beta-Hydrolases"/>
    <property type="match status" value="1"/>
</dbReference>
<sequence length="311" mass="35190">MTSTSASATPTSARWIWRGQSVHYVKQGEHGQPLLLVHGFGASTDHWRKNIPELAQHYQVYAIDLLGFGRSAKPNWDYRTEIWRDQLRDFCQQVVRRPVVGIGNSLGGYVVLSLAAEWPEWIRGVVLLNGAGGFSTLGGSPTGWKQWLGGLVGWGLRQRLVSYLLFLYLRQPRVIREKLKQVYYDPAAVTDQLVEDIHRPSMDPGAADVFAALMRGGQKGRYVDELLRSLVRPLLLIWGERDPWMRARERSKLYRAHYPQLVEHFIEAGHCPHDERPELVNPLIRDWIETGLPATTSPPISKAASVSESPP</sequence>
<gene>
    <name evidence="2" type="ORF">JX360_02375</name>
</gene>
<dbReference type="PANTHER" id="PTHR46438">
    <property type="entry name" value="ALPHA/BETA-HYDROLASES SUPERFAMILY PROTEIN"/>
    <property type="match status" value="1"/>
</dbReference>
<dbReference type="RefSeq" id="WP_244348931.1">
    <property type="nucleotide sequence ID" value="NZ_JAFIRA010000003.1"/>
</dbReference>
<keyword evidence="2" id="KW-0378">Hydrolase</keyword>
<evidence type="ECO:0000259" key="1">
    <source>
        <dbReference type="Pfam" id="PF12697"/>
    </source>
</evidence>
<dbReference type="EMBL" id="JAFIRA010000003">
    <property type="protein sequence ID" value="MCJ2541759.1"/>
    <property type="molecule type" value="Genomic_DNA"/>
</dbReference>
<proteinExistence type="predicted"/>
<dbReference type="InterPro" id="IPR000073">
    <property type="entry name" value="AB_hydrolase_1"/>
</dbReference>
<comment type="caution">
    <text evidence="2">The sequence shown here is derived from an EMBL/GenBank/DDBJ whole genome shotgun (WGS) entry which is preliminary data.</text>
</comment>
<evidence type="ECO:0000313" key="2">
    <source>
        <dbReference type="EMBL" id="MCJ2541759.1"/>
    </source>
</evidence>
<name>A0ABT0C7P3_THEVL</name>